<dbReference type="InterPro" id="IPR036425">
    <property type="entry name" value="MoaB/Mog-like_dom_sf"/>
</dbReference>
<sequence>MRIVVITVSDRAYKGIYQDKSGEIIIKTLEEELKDKIINKIIIPDEYDIILNTLENNKDKFDIIITTGGTGLSQRDVTPEATMEFCKKEVRGVSDYLRQESMKETIFASLSRGYAGINDNVFVVNFPGSEKAAKYCTKLIVPLLEHIIAMIKGEGINIKIK</sequence>
<dbReference type="RefSeq" id="WP_014936061.1">
    <property type="nucleotide sequence ID" value="NC_018607.1"/>
</dbReference>
<dbReference type="PANTHER" id="PTHR43764">
    <property type="entry name" value="MOLYBDENUM COFACTOR BIOSYNTHESIS"/>
    <property type="match status" value="1"/>
</dbReference>
<dbReference type="GO" id="GO:0061598">
    <property type="term" value="F:molybdopterin adenylyltransferase activity"/>
    <property type="evidence" value="ECO:0007669"/>
    <property type="project" value="UniProtKB-EC"/>
</dbReference>
<name>J9TX47_BRAPL</name>
<evidence type="ECO:0000256" key="4">
    <source>
        <dbReference type="ARBA" id="ARBA00023150"/>
    </source>
</evidence>
<gene>
    <name evidence="8" type="ORF">B2904_orf1457</name>
</gene>
<evidence type="ECO:0000313" key="8">
    <source>
        <dbReference type="EMBL" id="AFR70792.1"/>
    </source>
</evidence>
<evidence type="ECO:0000256" key="5">
    <source>
        <dbReference type="ARBA" id="ARBA00051131"/>
    </source>
</evidence>
<dbReference type="SUPFAM" id="SSF53218">
    <property type="entry name" value="Molybdenum cofactor biosynthesis proteins"/>
    <property type="match status" value="1"/>
</dbReference>
<proteinExistence type="predicted"/>
<evidence type="ECO:0000256" key="6">
    <source>
        <dbReference type="ARBA" id="ARBA00058212"/>
    </source>
</evidence>
<dbReference type="AlphaFoldDB" id="J9TX47"/>
<dbReference type="EMBL" id="CP003490">
    <property type="protein sequence ID" value="AFR70792.1"/>
    <property type="molecule type" value="Genomic_DNA"/>
</dbReference>
<evidence type="ECO:0000259" key="7">
    <source>
        <dbReference type="SMART" id="SM00852"/>
    </source>
</evidence>
<comment type="pathway">
    <text evidence="1">Cofactor biosynthesis; molybdopterin biosynthesis.</text>
</comment>
<dbReference type="Gene3D" id="3.40.980.10">
    <property type="entry name" value="MoaB/Mog-like domain"/>
    <property type="match status" value="1"/>
</dbReference>
<evidence type="ECO:0000256" key="1">
    <source>
        <dbReference type="ARBA" id="ARBA00005046"/>
    </source>
</evidence>
<dbReference type="InterPro" id="IPR051920">
    <property type="entry name" value="MPT_Adenylyltrnsfr/MoaC-Rel"/>
</dbReference>
<evidence type="ECO:0000256" key="3">
    <source>
        <dbReference type="ARBA" id="ARBA00013491"/>
    </source>
</evidence>
<dbReference type="EC" id="2.7.7.75" evidence="2"/>
<feature type="domain" description="MoaB/Mog" evidence="7">
    <location>
        <begin position="4"/>
        <end position="147"/>
    </location>
</feature>
<protein>
    <recommendedName>
        <fullName evidence="3">Molybdopterin adenylyltransferase</fullName>
        <ecNumber evidence="2">2.7.7.75</ecNumber>
    </recommendedName>
</protein>
<dbReference type="InterPro" id="IPR001453">
    <property type="entry name" value="MoaB/Mog_dom"/>
</dbReference>
<evidence type="ECO:0000313" key="9">
    <source>
        <dbReference type="Proteomes" id="UP000007346"/>
    </source>
</evidence>
<dbReference type="Pfam" id="PF00994">
    <property type="entry name" value="MoCF_biosynth"/>
    <property type="match status" value="1"/>
</dbReference>
<reference evidence="8 9" key="1">
    <citation type="journal article" date="2012" name="BMC Genomics">
        <title>Comparative genomics of Brachyspira pilosicoli strains: genome rearrangements, reductions and correlation of genetic compliment with phenotypic diversity.</title>
        <authorList>
            <person name="Mappley L.J."/>
            <person name="Black M.L."/>
            <person name="Abuoun M."/>
            <person name="Darby A.C."/>
            <person name="Woodward M.J."/>
            <person name="Parkhill J."/>
            <person name="Turner A.K."/>
            <person name="Bellgard M.I."/>
            <person name="La T."/>
            <person name="Phillips N.D."/>
            <person name="La Ragione R.M."/>
            <person name="Hampson D.J."/>
        </authorList>
    </citation>
    <scope>NUCLEOTIDE SEQUENCE [LARGE SCALE GENOMIC DNA]</scope>
    <source>
        <strain evidence="8">B2904</strain>
    </source>
</reference>
<dbReference type="CDD" id="cd00886">
    <property type="entry name" value="MogA_MoaB"/>
    <property type="match status" value="1"/>
</dbReference>
<dbReference type="UniPathway" id="UPA00344"/>
<dbReference type="KEGG" id="bpj:B2904_orf1457"/>
<evidence type="ECO:0000256" key="2">
    <source>
        <dbReference type="ARBA" id="ARBA00012509"/>
    </source>
</evidence>
<dbReference type="PANTHER" id="PTHR43764:SF1">
    <property type="entry name" value="MOLYBDOPTERIN MOLYBDOTRANSFERASE"/>
    <property type="match status" value="1"/>
</dbReference>
<dbReference type="GO" id="GO:0006777">
    <property type="term" value="P:Mo-molybdopterin cofactor biosynthetic process"/>
    <property type="evidence" value="ECO:0007669"/>
    <property type="project" value="UniProtKB-KW"/>
</dbReference>
<comment type="function">
    <text evidence="6">Catalyzes the adenylation of molybdopterin as part of the biosynthesis of the molybdenum-cofactor.</text>
</comment>
<keyword evidence="4" id="KW-0501">Molybdenum cofactor biosynthesis</keyword>
<dbReference type="Proteomes" id="UP000007346">
    <property type="component" value="Chromosome"/>
</dbReference>
<dbReference type="HOGENOM" id="CLU_077358_1_1_12"/>
<dbReference type="InterPro" id="IPR008284">
    <property type="entry name" value="MoCF_biosynth_CS"/>
</dbReference>
<dbReference type="PROSITE" id="PS01078">
    <property type="entry name" value="MOCF_BIOSYNTHESIS_1"/>
    <property type="match status" value="1"/>
</dbReference>
<organism evidence="8 9">
    <name type="scientific">Brachyspira pilosicoli B2904</name>
    <dbReference type="NCBI Taxonomy" id="1133568"/>
    <lineage>
        <taxon>Bacteria</taxon>
        <taxon>Pseudomonadati</taxon>
        <taxon>Spirochaetota</taxon>
        <taxon>Spirochaetia</taxon>
        <taxon>Brachyspirales</taxon>
        <taxon>Brachyspiraceae</taxon>
        <taxon>Brachyspira</taxon>
    </lineage>
</organism>
<accession>J9TX47</accession>
<dbReference type="PATRIC" id="fig|1133568.3.peg.1459"/>
<dbReference type="NCBIfam" id="TIGR00177">
    <property type="entry name" value="molyb_syn"/>
    <property type="match status" value="1"/>
</dbReference>
<dbReference type="SMART" id="SM00852">
    <property type="entry name" value="MoCF_biosynth"/>
    <property type="match status" value="1"/>
</dbReference>
<comment type="catalytic activity">
    <reaction evidence="5">
        <text>molybdopterin + ATP + H(+) = adenylyl-molybdopterin + diphosphate</text>
        <dbReference type="Rhea" id="RHEA:31331"/>
        <dbReference type="ChEBI" id="CHEBI:15378"/>
        <dbReference type="ChEBI" id="CHEBI:30616"/>
        <dbReference type="ChEBI" id="CHEBI:33019"/>
        <dbReference type="ChEBI" id="CHEBI:58698"/>
        <dbReference type="ChEBI" id="CHEBI:62727"/>
        <dbReference type="EC" id="2.7.7.75"/>
    </reaction>
</comment>